<feature type="signal peptide" evidence="2">
    <location>
        <begin position="1"/>
        <end position="20"/>
    </location>
</feature>
<reference evidence="5 6" key="1">
    <citation type="submission" date="2019-10" db="EMBL/GenBank/DDBJ databases">
        <title>Prolixibacter strains distinguished by the presence of nitrate reductase genes were adept at nitrate-dependent anaerobic corrosion of metallic iron and carbon steel.</title>
        <authorList>
            <person name="Iino T."/>
            <person name="Shono N."/>
            <person name="Ito K."/>
            <person name="Nakamura R."/>
            <person name="Sueoka K."/>
            <person name="Harayama S."/>
            <person name="Ohkuma M."/>
        </authorList>
    </citation>
    <scope>NUCLEOTIDE SEQUENCE [LARGE SCALE GENOMIC DNA]</scope>
    <source>
        <strain evidence="5 6">JCM 13498</strain>
    </source>
</reference>
<dbReference type="Gene3D" id="2.40.420.20">
    <property type="match status" value="1"/>
</dbReference>
<evidence type="ECO:0000259" key="4">
    <source>
        <dbReference type="Pfam" id="PF25967"/>
    </source>
</evidence>
<evidence type="ECO:0000256" key="2">
    <source>
        <dbReference type="SAM" id="SignalP"/>
    </source>
</evidence>
<name>A0A5M4B0H3_9BACT</name>
<feature type="chain" id="PRO_5024353831" evidence="2">
    <location>
        <begin position="21"/>
        <end position="350"/>
    </location>
</feature>
<dbReference type="EMBL" id="BLAX01000001">
    <property type="protein sequence ID" value="GET33650.1"/>
    <property type="molecule type" value="Genomic_DNA"/>
</dbReference>
<dbReference type="AlphaFoldDB" id="A0A5M4B0H3"/>
<organism evidence="5 6">
    <name type="scientific">Prolixibacter bellariivorans</name>
    <dbReference type="NCBI Taxonomy" id="314319"/>
    <lineage>
        <taxon>Bacteria</taxon>
        <taxon>Pseudomonadati</taxon>
        <taxon>Bacteroidota</taxon>
        <taxon>Bacteroidia</taxon>
        <taxon>Marinilabiliales</taxon>
        <taxon>Prolixibacteraceae</taxon>
        <taxon>Prolixibacter</taxon>
    </lineage>
</organism>
<dbReference type="Pfam" id="PF25954">
    <property type="entry name" value="Beta-barrel_RND_2"/>
    <property type="match status" value="1"/>
</dbReference>
<dbReference type="InterPro" id="IPR058627">
    <property type="entry name" value="MdtA-like_C"/>
</dbReference>
<comment type="similarity">
    <text evidence="1">Belongs to the membrane fusion protein (MFP) (TC 8.A.1) family.</text>
</comment>
<comment type="caution">
    <text evidence="5">The sequence shown here is derived from an EMBL/GenBank/DDBJ whole genome shotgun (WGS) entry which is preliminary data.</text>
</comment>
<dbReference type="InterPro" id="IPR006143">
    <property type="entry name" value="RND_pump_MFP"/>
</dbReference>
<evidence type="ECO:0000313" key="6">
    <source>
        <dbReference type="Proteomes" id="UP000391834"/>
    </source>
</evidence>
<proteinExistence type="inferred from homology"/>
<dbReference type="Gene3D" id="2.40.30.170">
    <property type="match status" value="1"/>
</dbReference>
<evidence type="ECO:0000259" key="3">
    <source>
        <dbReference type="Pfam" id="PF25954"/>
    </source>
</evidence>
<feature type="domain" description="CusB-like beta-barrel" evidence="3">
    <location>
        <begin position="198"/>
        <end position="271"/>
    </location>
</feature>
<feature type="domain" description="Multidrug resistance protein MdtA-like C-terminal permuted SH3" evidence="4">
    <location>
        <begin position="278"/>
        <end position="339"/>
    </location>
</feature>
<dbReference type="GO" id="GO:1990281">
    <property type="term" value="C:efflux pump complex"/>
    <property type="evidence" value="ECO:0007669"/>
    <property type="project" value="TreeGrafter"/>
</dbReference>
<accession>A0A5M4B0H3</accession>
<dbReference type="Proteomes" id="UP000391834">
    <property type="component" value="Unassembled WGS sequence"/>
</dbReference>
<dbReference type="Pfam" id="PF25967">
    <property type="entry name" value="RND-MFP_C"/>
    <property type="match status" value="1"/>
</dbReference>
<keyword evidence="6" id="KW-1185">Reference proteome</keyword>
<gene>
    <name evidence="5" type="ORF">PbJCM13498_25130</name>
</gene>
<dbReference type="GO" id="GO:0015562">
    <property type="term" value="F:efflux transmembrane transporter activity"/>
    <property type="evidence" value="ECO:0007669"/>
    <property type="project" value="TreeGrafter"/>
</dbReference>
<sequence>MIAKMKHVRISLLLITTVLAGCNSNVKNTVGEKGKEGIKVAIQKIEADAGSQEESYIGTVEESVSIPLSFLIPGTADQVKVEEGQSVVKGQLLAALDNESYENAYQMALAKEQQAQDAYDRLEPVYRKGSLPEVKFVEVKTGLAQAHAAALLAKGKVTDCLLYAPTSGVIGRKMIEPGMNIIPGNPALQLVKISTVKVKVPVPENEIAGISKRMDAVVKVSALGEQQFKGQVTEIGVISNPLSHTYAVKVELDNPDKVLKPGMICSVNISNPVLGSRIVIPLSAVQTDGNGKRFVFIADAKSKKARKEYIETGALVTNGVTINKGLSNGDLLITEGSQKLEDNSIIQMIK</sequence>
<dbReference type="PANTHER" id="PTHR30469">
    <property type="entry name" value="MULTIDRUG RESISTANCE PROTEIN MDTA"/>
    <property type="match status" value="1"/>
</dbReference>
<keyword evidence="2" id="KW-0732">Signal</keyword>
<dbReference type="InterPro" id="IPR058792">
    <property type="entry name" value="Beta-barrel_RND_2"/>
</dbReference>
<evidence type="ECO:0000256" key="1">
    <source>
        <dbReference type="ARBA" id="ARBA00009477"/>
    </source>
</evidence>
<evidence type="ECO:0000313" key="5">
    <source>
        <dbReference type="EMBL" id="GET33650.1"/>
    </source>
</evidence>
<dbReference type="NCBIfam" id="TIGR01730">
    <property type="entry name" value="RND_mfp"/>
    <property type="match status" value="1"/>
</dbReference>
<dbReference type="OrthoDB" id="9798190at2"/>
<dbReference type="Gene3D" id="2.40.50.100">
    <property type="match status" value="1"/>
</dbReference>
<dbReference type="PANTHER" id="PTHR30469:SF15">
    <property type="entry name" value="HLYD FAMILY OF SECRETION PROTEINS"/>
    <property type="match status" value="1"/>
</dbReference>
<dbReference type="SUPFAM" id="SSF111369">
    <property type="entry name" value="HlyD-like secretion proteins"/>
    <property type="match status" value="1"/>
</dbReference>
<protein>
    <submittedName>
        <fullName evidence="5">Hemolysin secretion protein D</fullName>
    </submittedName>
</protein>
<dbReference type="PROSITE" id="PS51257">
    <property type="entry name" value="PROKAR_LIPOPROTEIN"/>
    <property type="match status" value="1"/>
</dbReference>